<keyword evidence="4" id="KW-0547">Nucleotide-binding</keyword>
<dbReference type="InterPro" id="IPR038718">
    <property type="entry name" value="SNF2-like_sf"/>
</dbReference>
<dbReference type="Pfam" id="PF00176">
    <property type="entry name" value="SNF2-rel_dom"/>
    <property type="match status" value="1"/>
</dbReference>
<dbReference type="SMART" id="SM00487">
    <property type="entry name" value="DEXDc"/>
    <property type="match status" value="1"/>
</dbReference>
<keyword evidence="4" id="KW-0347">Helicase</keyword>
<dbReference type="Pfam" id="PF12419">
    <property type="entry name" value="DUF3670"/>
    <property type="match status" value="1"/>
</dbReference>
<feature type="domain" description="Helicase ATP-binding" evidence="2">
    <location>
        <begin position="435"/>
        <end position="598"/>
    </location>
</feature>
<dbReference type="PANTHER" id="PTHR10799">
    <property type="entry name" value="SNF2/RAD54 HELICASE FAMILY"/>
    <property type="match status" value="1"/>
</dbReference>
<accession>A0A3B1CXS3</accession>
<dbReference type="InterPro" id="IPR000330">
    <property type="entry name" value="SNF2_N"/>
</dbReference>
<proteinExistence type="predicted"/>
<reference evidence="4" key="1">
    <citation type="submission" date="2018-06" db="EMBL/GenBank/DDBJ databases">
        <authorList>
            <person name="Zhirakovskaya E."/>
        </authorList>
    </citation>
    <scope>NUCLEOTIDE SEQUENCE</scope>
</reference>
<dbReference type="EMBL" id="UOGI01000375">
    <property type="protein sequence ID" value="VAX34689.1"/>
    <property type="molecule type" value="Genomic_DNA"/>
</dbReference>
<protein>
    <submittedName>
        <fullName evidence="4">Helicase, SNF2/RAD54 family</fullName>
    </submittedName>
</protein>
<organism evidence="4">
    <name type="scientific">hydrothermal vent metagenome</name>
    <dbReference type="NCBI Taxonomy" id="652676"/>
    <lineage>
        <taxon>unclassified sequences</taxon>
        <taxon>metagenomes</taxon>
        <taxon>ecological metagenomes</taxon>
    </lineage>
</organism>
<dbReference type="GO" id="GO:0016787">
    <property type="term" value="F:hydrolase activity"/>
    <property type="evidence" value="ECO:0007669"/>
    <property type="project" value="UniProtKB-KW"/>
</dbReference>
<evidence type="ECO:0000259" key="3">
    <source>
        <dbReference type="PROSITE" id="PS51194"/>
    </source>
</evidence>
<dbReference type="Gene3D" id="3.40.50.300">
    <property type="entry name" value="P-loop containing nucleotide triphosphate hydrolases"/>
    <property type="match status" value="1"/>
</dbReference>
<dbReference type="SUPFAM" id="SSF52540">
    <property type="entry name" value="P-loop containing nucleoside triphosphate hydrolases"/>
    <property type="match status" value="2"/>
</dbReference>
<dbReference type="InterPro" id="IPR022138">
    <property type="entry name" value="DUF3670"/>
</dbReference>
<dbReference type="CDD" id="cd18793">
    <property type="entry name" value="SF2_C_SNF"/>
    <property type="match status" value="1"/>
</dbReference>
<name>A0A3B1CXS3_9ZZZZ</name>
<dbReference type="SMART" id="SM00490">
    <property type="entry name" value="HELICc"/>
    <property type="match status" value="1"/>
</dbReference>
<feature type="domain" description="Helicase C-terminal" evidence="3">
    <location>
        <begin position="721"/>
        <end position="881"/>
    </location>
</feature>
<dbReference type="AlphaFoldDB" id="A0A3B1CXS3"/>
<dbReference type="Pfam" id="PF00271">
    <property type="entry name" value="Helicase_C"/>
    <property type="match status" value="1"/>
</dbReference>
<dbReference type="GO" id="GO:0004386">
    <property type="term" value="F:helicase activity"/>
    <property type="evidence" value="ECO:0007669"/>
    <property type="project" value="UniProtKB-KW"/>
</dbReference>
<dbReference type="GO" id="GO:0005524">
    <property type="term" value="F:ATP binding"/>
    <property type="evidence" value="ECO:0007669"/>
    <property type="project" value="InterPro"/>
</dbReference>
<dbReference type="InterPro" id="IPR001650">
    <property type="entry name" value="Helicase_C-like"/>
</dbReference>
<evidence type="ECO:0000256" key="1">
    <source>
        <dbReference type="ARBA" id="ARBA00022801"/>
    </source>
</evidence>
<evidence type="ECO:0000259" key="2">
    <source>
        <dbReference type="PROSITE" id="PS51192"/>
    </source>
</evidence>
<gene>
    <name evidence="4" type="ORF">MNBD_NITROSPIRAE03-1377</name>
</gene>
<keyword evidence="4" id="KW-0067">ATP-binding</keyword>
<dbReference type="PROSITE" id="PS51194">
    <property type="entry name" value="HELICASE_CTER"/>
    <property type="match status" value="1"/>
</dbReference>
<dbReference type="InterPro" id="IPR014001">
    <property type="entry name" value="Helicase_ATP-bd"/>
</dbReference>
<dbReference type="PROSITE" id="PS51192">
    <property type="entry name" value="HELICASE_ATP_BIND_1"/>
    <property type="match status" value="1"/>
</dbReference>
<dbReference type="InterPro" id="IPR027417">
    <property type="entry name" value="P-loop_NTPase"/>
</dbReference>
<sequence>MDQELVAVILPSDTIQLEWVDPRDKNNKSTRILEKEIFKRFQEDPSSCMLFLGFCDQTVHLSPSLGFLRDFSHLFAQKLSHTPDLEVIRDKVVVPLEKNDIIKTLSRAPFMTGGEYLDENFLKALWSRLNSGFQQEIKKHKGTVESFIRNYSPDIHLVGRVYFHLVENKRSEDFPFAFLATYSTGLNKKGESRHLPLRYALEEYGQEEYGQYSRKLLDLLATVHLAARESSLIAGLLDSGEIFHPLSWTSKEAYQFLKEIAFYENCGILCRIPNWWKGTGTPLRVNITVGKAPPSHLGMDSVLNFNAQLLLGDEVISEEEARRILAESEGLAYIKGKWVEVDHGKLNQALKAFEQARQAESKGLTFRDVMSVQMGASTLFDDPLENSLVEVSNGEWLASVIEKLRQPRMIRSIRPGKEFKGVLREYQQKGVNWLHFLHSLKFGACLADDMGLGKTIQVLAFLTLLKKKKAGCSLLVVPASLLSNWQNEIKRFAPSLKFFIAHPGVNPESRKILREDTFSNKYDLVITTYALIQKYDSLRSSDWYYVILDEAQAIKNPGTKQSRAVKQLKSFNRIILTGTPIENRLSDLWSLYDFINPGLLGNIREFAEYTKGLSDHPDKYGRLKDVISPYLLRRLKTDKSIISDLPDKIEMKTYSDLSRKQVLLYKKLVDDIGRALEESDGIQRKGIILSSLMKFKQICNHPGQYLDNRDYNEQDSGKFQRLRDICETIFEKREKVLIFTQFKEITTALHDFLKTIFNREGLILHGSIPAGRRKKIIERFQGSEYVPFFVLSVKAGGVGLNLTEANHVIHFDRWWNPAVENQATDRVFRIGQTKKVIVHKFITKGTVEEKIDMMLEEKTALSENVLRSSSENWITEMDNEKILDLFKLSL</sequence>
<dbReference type="InterPro" id="IPR049730">
    <property type="entry name" value="SNF2/RAD54-like_C"/>
</dbReference>
<keyword evidence="1" id="KW-0378">Hydrolase</keyword>
<dbReference type="Gene3D" id="3.40.50.10810">
    <property type="entry name" value="Tandem AAA-ATPase domain"/>
    <property type="match status" value="1"/>
</dbReference>
<evidence type="ECO:0000313" key="4">
    <source>
        <dbReference type="EMBL" id="VAX34689.1"/>
    </source>
</evidence>